<accession>A0ABY7F665</accession>
<evidence type="ECO:0000313" key="2">
    <source>
        <dbReference type="Proteomes" id="UP001164746"/>
    </source>
</evidence>
<reference evidence="1" key="1">
    <citation type="submission" date="2022-11" db="EMBL/GenBank/DDBJ databases">
        <title>Centuries of genome instability and evolution in soft-shell clam transmissible cancer (bioRxiv).</title>
        <authorList>
            <person name="Hart S.F.M."/>
            <person name="Yonemitsu M.A."/>
            <person name="Giersch R.M."/>
            <person name="Beal B.F."/>
            <person name="Arriagada G."/>
            <person name="Davis B.W."/>
            <person name="Ostrander E.A."/>
            <person name="Goff S.P."/>
            <person name="Metzger M.J."/>
        </authorList>
    </citation>
    <scope>NUCLEOTIDE SEQUENCE</scope>
    <source>
        <strain evidence="1">MELC-2E11</strain>
        <tissue evidence="1">Siphon/mantle</tissue>
    </source>
</reference>
<dbReference type="EMBL" id="CP111021">
    <property type="protein sequence ID" value="WAR16859.1"/>
    <property type="molecule type" value="Genomic_DNA"/>
</dbReference>
<organism evidence="1 2">
    <name type="scientific">Mya arenaria</name>
    <name type="common">Soft-shell clam</name>
    <dbReference type="NCBI Taxonomy" id="6604"/>
    <lineage>
        <taxon>Eukaryota</taxon>
        <taxon>Metazoa</taxon>
        <taxon>Spiralia</taxon>
        <taxon>Lophotrochozoa</taxon>
        <taxon>Mollusca</taxon>
        <taxon>Bivalvia</taxon>
        <taxon>Autobranchia</taxon>
        <taxon>Heteroconchia</taxon>
        <taxon>Euheterodonta</taxon>
        <taxon>Imparidentia</taxon>
        <taxon>Neoheterodontei</taxon>
        <taxon>Myida</taxon>
        <taxon>Myoidea</taxon>
        <taxon>Myidae</taxon>
        <taxon>Mya</taxon>
    </lineage>
</organism>
<proteinExistence type="predicted"/>
<keyword evidence="2" id="KW-1185">Reference proteome</keyword>
<sequence length="52" mass="6349">MMINFKIVMHLETKEFELGICFKNLITCRDVCGDIFKRQFIFKSQFIWKQTK</sequence>
<name>A0ABY7F665_MYAAR</name>
<dbReference type="Proteomes" id="UP001164746">
    <property type="component" value="Chromosome 10"/>
</dbReference>
<protein>
    <submittedName>
        <fullName evidence="1">Uncharacterized protein</fullName>
    </submittedName>
</protein>
<gene>
    <name evidence="1" type="ORF">MAR_031453</name>
</gene>
<evidence type="ECO:0000313" key="1">
    <source>
        <dbReference type="EMBL" id="WAR16859.1"/>
    </source>
</evidence>